<feature type="transmembrane region" description="Helical" evidence="5">
    <location>
        <begin position="117"/>
        <end position="136"/>
    </location>
</feature>
<gene>
    <name evidence="7" type="ORF">ACFONL_21520</name>
</gene>
<evidence type="ECO:0000259" key="6">
    <source>
        <dbReference type="Pfam" id="PF00892"/>
    </source>
</evidence>
<dbReference type="Pfam" id="PF00892">
    <property type="entry name" value="EamA"/>
    <property type="match status" value="2"/>
</dbReference>
<keyword evidence="4 5" id="KW-0472">Membrane</keyword>
<feature type="transmembrane region" description="Helical" evidence="5">
    <location>
        <begin position="20"/>
        <end position="45"/>
    </location>
</feature>
<dbReference type="InterPro" id="IPR037185">
    <property type="entry name" value="EmrE-like"/>
</dbReference>
<keyword evidence="2 5" id="KW-0812">Transmembrane</keyword>
<feature type="transmembrane region" description="Helical" evidence="5">
    <location>
        <begin position="142"/>
        <end position="162"/>
    </location>
</feature>
<feature type="transmembrane region" description="Helical" evidence="5">
    <location>
        <begin position="85"/>
        <end position="105"/>
    </location>
</feature>
<dbReference type="InterPro" id="IPR050638">
    <property type="entry name" value="AA-Vitamin_Transporters"/>
</dbReference>
<feature type="transmembrane region" description="Helical" evidence="5">
    <location>
        <begin position="207"/>
        <end position="227"/>
    </location>
</feature>
<evidence type="ECO:0000256" key="2">
    <source>
        <dbReference type="ARBA" id="ARBA00022692"/>
    </source>
</evidence>
<proteinExistence type="predicted"/>
<dbReference type="EMBL" id="JBHRYC010000111">
    <property type="protein sequence ID" value="MFC3639923.1"/>
    <property type="molecule type" value="Genomic_DNA"/>
</dbReference>
<feature type="domain" description="EamA" evidence="6">
    <location>
        <begin position="146"/>
        <end position="280"/>
    </location>
</feature>
<accession>A0ABV7UN32</accession>
<keyword evidence="3 5" id="KW-1133">Transmembrane helix</keyword>
<name>A0ABV7UN32_9HYPH</name>
<reference evidence="8" key="1">
    <citation type="journal article" date="2019" name="Int. J. Syst. Evol. Microbiol.">
        <title>The Global Catalogue of Microorganisms (GCM) 10K type strain sequencing project: providing services to taxonomists for standard genome sequencing and annotation.</title>
        <authorList>
            <consortium name="The Broad Institute Genomics Platform"/>
            <consortium name="The Broad Institute Genome Sequencing Center for Infectious Disease"/>
            <person name="Wu L."/>
            <person name="Ma J."/>
        </authorList>
    </citation>
    <scope>NUCLEOTIDE SEQUENCE [LARGE SCALE GENOMIC DNA]</scope>
    <source>
        <strain evidence="8">KCTC 42282</strain>
    </source>
</reference>
<dbReference type="Proteomes" id="UP001595704">
    <property type="component" value="Unassembled WGS sequence"/>
</dbReference>
<evidence type="ECO:0000256" key="1">
    <source>
        <dbReference type="ARBA" id="ARBA00004141"/>
    </source>
</evidence>
<protein>
    <submittedName>
        <fullName evidence="7">DMT family transporter</fullName>
    </submittedName>
</protein>
<evidence type="ECO:0000313" key="8">
    <source>
        <dbReference type="Proteomes" id="UP001595704"/>
    </source>
</evidence>
<dbReference type="PANTHER" id="PTHR32322:SF9">
    <property type="entry name" value="AMINO-ACID METABOLITE EFFLUX PUMP-RELATED"/>
    <property type="match status" value="1"/>
</dbReference>
<feature type="transmembrane region" description="Helical" evidence="5">
    <location>
        <begin position="265"/>
        <end position="285"/>
    </location>
</feature>
<sequence length="296" mass="31011">MILLMSALWGGGFMFIKFALTGFAPFSVVAGRVGVAAVALGLIVAVGRQRLPRQAKVWRAFFMMGALNNLIPWMMVAWAQTQIPSSMAAILNAPTPLLTAVMAHLLTHDEKLTRQRFTGVLAGMLGVALVVGPGVLSGMDSAVLAQITCLSATVSYAASAVYGRVFRSMEVTPVVAAFGQQLMVACVIVPLALAVDQPWSRPAPGAGALAAVLALGVIATALPYIIFYRVLAEAGATNLMLVNLLIPGWAVALGAMVLGERLPPTAFLGMAMVGVGLAVIDGRLFPAIWRRLTGRS</sequence>
<dbReference type="SUPFAM" id="SSF103481">
    <property type="entry name" value="Multidrug resistance efflux transporter EmrE"/>
    <property type="match status" value="2"/>
</dbReference>
<keyword evidence="8" id="KW-1185">Reference proteome</keyword>
<evidence type="ECO:0000313" key="7">
    <source>
        <dbReference type="EMBL" id="MFC3639923.1"/>
    </source>
</evidence>
<evidence type="ECO:0000256" key="4">
    <source>
        <dbReference type="ARBA" id="ARBA00023136"/>
    </source>
</evidence>
<comment type="subcellular location">
    <subcellularLocation>
        <location evidence="1">Membrane</location>
        <topology evidence="1">Multi-pass membrane protein</topology>
    </subcellularLocation>
</comment>
<evidence type="ECO:0000256" key="5">
    <source>
        <dbReference type="SAM" id="Phobius"/>
    </source>
</evidence>
<organism evidence="7 8">
    <name type="scientific">Camelimonas fluminis</name>
    <dbReference type="NCBI Taxonomy" id="1576911"/>
    <lineage>
        <taxon>Bacteria</taxon>
        <taxon>Pseudomonadati</taxon>
        <taxon>Pseudomonadota</taxon>
        <taxon>Alphaproteobacteria</taxon>
        <taxon>Hyphomicrobiales</taxon>
        <taxon>Chelatococcaceae</taxon>
        <taxon>Camelimonas</taxon>
    </lineage>
</organism>
<evidence type="ECO:0000256" key="3">
    <source>
        <dbReference type="ARBA" id="ARBA00022989"/>
    </source>
</evidence>
<feature type="transmembrane region" description="Helical" evidence="5">
    <location>
        <begin position="57"/>
        <end position="79"/>
    </location>
</feature>
<comment type="caution">
    <text evidence="7">The sequence shown here is derived from an EMBL/GenBank/DDBJ whole genome shotgun (WGS) entry which is preliminary data.</text>
</comment>
<feature type="transmembrane region" description="Helical" evidence="5">
    <location>
        <begin position="174"/>
        <end position="195"/>
    </location>
</feature>
<dbReference type="InterPro" id="IPR000620">
    <property type="entry name" value="EamA_dom"/>
</dbReference>
<feature type="domain" description="EamA" evidence="6">
    <location>
        <begin position="1"/>
        <end position="131"/>
    </location>
</feature>
<feature type="transmembrane region" description="Helical" evidence="5">
    <location>
        <begin position="239"/>
        <end position="259"/>
    </location>
</feature>
<dbReference type="RefSeq" id="WP_376853186.1">
    <property type="nucleotide sequence ID" value="NZ_JBHRYC010000111.1"/>
</dbReference>
<dbReference type="PANTHER" id="PTHR32322">
    <property type="entry name" value="INNER MEMBRANE TRANSPORTER"/>
    <property type="match status" value="1"/>
</dbReference>